<proteinExistence type="predicted"/>
<organism evidence="4 5">
    <name type="scientific">Daphnia sinensis</name>
    <dbReference type="NCBI Taxonomy" id="1820382"/>
    <lineage>
        <taxon>Eukaryota</taxon>
        <taxon>Metazoa</taxon>
        <taxon>Ecdysozoa</taxon>
        <taxon>Arthropoda</taxon>
        <taxon>Crustacea</taxon>
        <taxon>Branchiopoda</taxon>
        <taxon>Diplostraca</taxon>
        <taxon>Cladocera</taxon>
        <taxon>Anomopoda</taxon>
        <taxon>Daphniidae</taxon>
        <taxon>Daphnia</taxon>
        <taxon>Daphnia similis group</taxon>
    </lineage>
</organism>
<gene>
    <name evidence="4" type="ORF">GHT06_017575</name>
</gene>
<evidence type="ECO:0000313" key="4">
    <source>
        <dbReference type="EMBL" id="KAI9557746.1"/>
    </source>
</evidence>
<dbReference type="PANTHER" id="PTHR24373:SF370">
    <property type="entry name" value="FISH-LIPS, ISOFORM E"/>
    <property type="match status" value="1"/>
</dbReference>
<dbReference type="Proteomes" id="UP000820818">
    <property type="component" value="Linkage Group LG6"/>
</dbReference>
<protein>
    <submittedName>
        <fullName evidence="4">Uncharacterized protein</fullName>
    </submittedName>
</protein>
<dbReference type="PANTHER" id="PTHR24373">
    <property type="entry name" value="SLIT RELATED LEUCINE-RICH REPEAT NEURONAL PROTEIN"/>
    <property type="match status" value="1"/>
</dbReference>
<dbReference type="EMBL" id="WJBH02000006">
    <property type="protein sequence ID" value="KAI9557746.1"/>
    <property type="molecule type" value="Genomic_DNA"/>
</dbReference>
<dbReference type="SUPFAM" id="SSF52058">
    <property type="entry name" value="L domain-like"/>
    <property type="match status" value="1"/>
</dbReference>
<dbReference type="AlphaFoldDB" id="A0AAD5PS15"/>
<keyword evidence="5" id="KW-1185">Reference proteome</keyword>
<name>A0AAD5PS15_9CRUS</name>
<keyword evidence="1" id="KW-0433">Leucine-rich repeat</keyword>
<evidence type="ECO:0000256" key="1">
    <source>
        <dbReference type="ARBA" id="ARBA00022614"/>
    </source>
</evidence>
<dbReference type="Pfam" id="PF13855">
    <property type="entry name" value="LRR_8"/>
    <property type="match status" value="1"/>
</dbReference>
<dbReference type="Gene3D" id="3.80.10.10">
    <property type="entry name" value="Ribonuclease Inhibitor"/>
    <property type="match status" value="1"/>
</dbReference>
<evidence type="ECO:0000256" key="2">
    <source>
        <dbReference type="ARBA" id="ARBA00022729"/>
    </source>
</evidence>
<keyword evidence="3" id="KW-0677">Repeat</keyword>
<sequence length="429" mass="47686">MNGLSLVRLLFVTAAGCILFCCAGGAASFVPIFQWNTIKADAGRKAEGETKNIEPSSPSIQLLQQSSEFRDMEKGRIPAWVGSDGLMRVPSTLPYWPESDTAASSRVLSQHSDNRPYGIVVLPGISSSSFQADVAQEQDVTEAVELDKVNVADSSTCRSREPTPSARHQNEQRCPMAYDHSPGWNPPVDGIDSYSDFLSPSITYEDGSDVFSYDFYDTSNSYPAEFHASQVDVPSGCHFESDPPGYLICNDTSMTRVPADLPRQISLSVFQLNNTSVEVVERGDFYQMDLVDMSLDSNPQLYVIERGAFDNVTSLLTLSVRHNSIQTLDWQVFDGLDTLVVLSLRDNQIDLTQMFKDPPEEDTCVLPNLIHLDLSENPLGALNRYVFWQLGQSPIEELNLKSCDLSYIDPGTFLFQKSFVSSFVRDEFL</sequence>
<comment type="caution">
    <text evidence="4">The sequence shown here is derived from an EMBL/GenBank/DDBJ whole genome shotgun (WGS) entry which is preliminary data.</text>
</comment>
<keyword evidence="2" id="KW-0732">Signal</keyword>
<dbReference type="GO" id="GO:0031012">
    <property type="term" value="C:extracellular matrix"/>
    <property type="evidence" value="ECO:0007669"/>
    <property type="project" value="TreeGrafter"/>
</dbReference>
<accession>A0AAD5PS15</accession>
<evidence type="ECO:0000256" key="3">
    <source>
        <dbReference type="ARBA" id="ARBA00022737"/>
    </source>
</evidence>
<dbReference type="GO" id="GO:0005615">
    <property type="term" value="C:extracellular space"/>
    <property type="evidence" value="ECO:0007669"/>
    <property type="project" value="TreeGrafter"/>
</dbReference>
<reference evidence="4 5" key="1">
    <citation type="submission" date="2022-05" db="EMBL/GenBank/DDBJ databases">
        <title>A multi-omics perspective on studying reproductive biology in Daphnia sinensis.</title>
        <authorList>
            <person name="Jia J."/>
        </authorList>
    </citation>
    <scope>NUCLEOTIDE SEQUENCE [LARGE SCALE GENOMIC DNA]</scope>
    <source>
        <strain evidence="4 5">WSL</strain>
    </source>
</reference>
<dbReference type="InterPro" id="IPR032675">
    <property type="entry name" value="LRR_dom_sf"/>
</dbReference>
<dbReference type="InterPro" id="IPR003591">
    <property type="entry name" value="Leu-rich_rpt_typical-subtyp"/>
</dbReference>
<evidence type="ECO:0000313" key="5">
    <source>
        <dbReference type="Proteomes" id="UP000820818"/>
    </source>
</evidence>
<dbReference type="InterPro" id="IPR050328">
    <property type="entry name" value="Dev_Immune_Receptor"/>
</dbReference>
<dbReference type="InterPro" id="IPR001611">
    <property type="entry name" value="Leu-rich_rpt"/>
</dbReference>
<dbReference type="SMART" id="SM00369">
    <property type="entry name" value="LRR_TYP"/>
    <property type="match status" value="2"/>
</dbReference>